<dbReference type="GO" id="GO:0019079">
    <property type="term" value="P:viral genome replication"/>
    <property type="evidence" value="ECO:0007669"/>
    <property type="project" value="UniProtKB-UniRule"/>
</dbReference>
<keyword evidence="5" id="KW-0479">Metal-binding</keyword>
<dbReference type="PIRSF" id="PIRSF004006">
    <property type="entry name" value="Rota_NS26"/>
    <property type="match status" value="1"/>
</dbReference>
<dbReference type="GO" id="GO:0000287">
    <property type="term" value="F:magnesium ion binding"/>
    <property type="evidence" value="ECO:0007669"/>
    <property type="project" value="UniProtKB-UniRule"/>
</dbReference>
<sequence length="241" mass="26583">MSLSIDFTSLPSVTSSLFRNESNSESTTSSGKSIGRNDEYVSNDIESFNRYMLNKNPDDITPYDSASNDPLTSFSIKSHAVKTNSDGGVSMDNAGQRSRPSSEVGYDVVDFKFSKAIAVNADLKASLDIDTNVKKSKSLITPVNVENNYEPATSKSMCNINNNNNKTDESVGKNKNKNKSADGHDSILNKQKFNFTDSELSEIIDSDDSDVECCGNCKYKAKYLKLRMKMKQVAILLIQDM</sequence>
<keyword evidence="1 5" id="KW-0547">Nucleotide-binding</keyword>
<evidence type="ECO:0000256" key="3">
    <source>
        <dbReference type="ARBA" id="ARBA00023180"/>
    </source>
</evidence>
<keyword evidence="5" id="KW-0460">Magnesium</keyword>
<organism evidence="7">
    <name type="scientific">Rotavirus A</name>
    <dbReference type="NCBI Taxonomy" id="28875"/>
    <lineage>
        <taxon>Viruses</taxon>
        <taxon>Riboviria</taxon>
        <taxon>Orthornavirae</taxon>
        <taxon>Duplornaviricota</taxon>
        <taxon>Resentoviricetes</taxon>
        <taxon>Reovirales</taxon>
        <taxon>Sedoreoviridae</taxon>
        <taxon>Rotavirus</taxon>
        <taxon>Rotavirus alphagastroenteritidis</taxon>
    </lineage>
</organism>
<dbReference type="EMBL" id="KX814941">
    <property type="protein sequence ID" value="ARB49229.1"/>
    <property type="molecule type" value="Genomic_RNA"/>
</dbReference>
<feature type="compositionally biased region" description="Low complexity" evidence="6">
    <location>
        <begin position="20"/>
        <end position="30"/>
    </location>
</feature>
<comment type="subunit">
    <text evidence="5">Homodimer. Interacts with VP1. Interacts with VP2. Interacts with NSP2 and NSP6.</text>
</comment>
<keyword evidence="3 5" id="KW-0325">Glycoprotein</keyword>
<keyword evidence="4 5" id="KW-1035">Host cytoplasm</keyword>
<feature type="region of interest" description="Disordered" evidence="6">
    <location>
        <begin position="154"/>
        <end position="185"/>
    </location>
</feature>
<dbReference type="HAMAP" id="MF_04092">
    <property type="entry name" value="ROTA_NSP5"/>
    <property type="match status" value="1"/>
</dbReference>
<dbReference type="GO" id="GO:0030430">
    <property type="term" value="C:host cell cytoplasm"/>
    <property type="evidence" value="ECO:0007669"/>
    <property type="project" value="UniProtKB-SubCell"/>
</dbReference>
<protein>
    <recommendedName>
        <fullName evidence="5">Non-structural protein 5</fullName>
        <shortName evidence="5">NSP5</shortName>
    </recommendedName>
    <alternativeName>
        <fullName evidence="5">NS26</fullName>
    </alternativeName>
</protein>
<dbReference type="GO" id="GO:0003723">
    <property type="term" value="F:RNA binding"/>
    <property type="evidence" value="ECO:0007669"/>
    <property type="project" value="UniProtKB-UniRule"/>
</dbReference>
<reference evidence="7" key="1">
    <citation type="journal article" date="2017" name="J. Virol.">
        <title>Evidence of Group A rotavirus infection in bats, China.</title>
        <authorList>
            <person name="He B."/>
            <person name="Wu J."/>
            <person name="Tu C."/>
        </authorList>
    </citation>
    <scope>NUCLEOTIDE SEQUENCE</scope>
    <source>
        <strain evidence="7">RVA/Bat-wt/CHN/GLRL1/2005/G33P[48]</strain>
    </source>
</reference>
<name>A0A1V0FU09_9REOV</name>
<comment type="PTM">
    <text evidence="5">O-glycosylated.</text>
</comment>
<dbReference type="Pfam" id="PF01525">
    <property type="entry name" value="Rota_NS26"/>
    <property type="match status" value="1"/>
</dbReference>
<accession>A0A1V0FU09</accession>
<comment type="similarity">
    <text evidence="5">Belongs to the rotavirus NSP5 family.</text>
</comment>
<feature type="region of interest" description="Disordered" evidence="6">
    <location>
        <begin position="17"/>
        <end position="38"/>
    </location>
</feature>
<comment type="function">
    <text evidence="5">Plays an essential role in the viral genome replication. Participates, together with NSP2, in the formation of viral factories (viroplasms) which are large inclusions in the host cytoplasm where replication intermediates are assembled and viral RNA replication takes place. Orchestrates the recruitment of viroplasmic proteins such as capsid proteins to these factories. Participates in the selective exclusion of host proteins from stress granules (SG) and P bodies (PB). Participates also in the sequestration of these remodeled organelles in viral factories.</text>
</comment>
<dbReference type="InterPro" id="IPR002512">
    <property type="entry name" value="Rotavirus_A/C_NSP5"/>
</dbReference>
<evidence type="ECO:0000256" key="5">
    <source>
        <dbReference type="HAMAP-Rule" id="MF_04092"/>
    </source>
</evidence>
<evidence type="ECO:0000256" key="4">
    <source>
        <dbReference type="ARBA" id="ARBA00023200"/>
    </source>
</evidence>
<evidence type="ECO:0000256" key="2">
    <source>
        <dbReference type="ARBA" id="ARBA00022884"/>
    </source>
</evidence>
<feature type="binding site" evidence="5">
    <location>
        <position position="92"/>
    </location>
    <ligand>
        <name>Mg(2+)</name>
        <dbReference type="ChEBI" id="CHEBI:18420"/>
    </ligand>
</feature>
<comment type="cofactor">
    <cofactor evidence="5">
        <name>Mg(2+)</name>
        <dbReference type="ChEBI" id="CHEBI:18420"/>
    </cofactor>
</comment>
<comment type="caution">
    <text evidence="5">Lacks conserved residue(s) required for the propagation of feature annotation.</text>
</comment>
<proteinExistence type="inferred from homology"/>
<evidence type="ECO:0000313" key="7">
    <source>
        <dbReference type="EMBL" id="ARB49229.1"/>
    </source>
</evidence>
<dbReference type="GO" id="GO:0000166">
    <property type="term" value="F:nucleotide binding"/>
    <property type="evidence" value="ECO:0007669"/>
    <property type="project" value="UniProtKB-UniRule"/>
</dbReference>
<keyword evidence="2 5" id="KW-0694">RNA-binding</keyword>
<evidence type="ECO:0000256" key="1">
    <source>
        <dbReference type="ARBA" id="ARBA00022741"/>
    </source>
</evidence>
<dbReference type="GO" id="GO:0016887">
    <property type="term" value="F:ATP hydrolysis activity"/>
    <property type="evidence" value="ECO:0007669"/>
    <property type="project" value="UniProtKB-UniRule"/>
</dbReference>
<evidence type="ECO:0000256" key="6">
    <source>
        <dbReference type="SAM" id="MobiDB-lite"/>
    </source>
</evidence>
<comment type="subcellular location">
    <subcellularLocation>
        <location evidence="5">Host cytoplasm</location>
    </subcellularLocation>
    <text evidence="5">Found in spherical cytoplasmic structures, called virus factories, that appear early after infection and are the site of viral replication and packaging.</text>
</comment>